<evidence type="ECO:0000313" key="2">
    <source>
        <dbReference type="Proteomes" id="UP001060245"/>
    </source>
</evidence>
<dbReference type="EMBL" id="CP101471">
    <property type="protein sequence ID" value="UTT53845.1"/>
    <property type="molecule type" value="Genomic_DNA"/>
</dbReference>
<protein>
    <submittedName>
        <fullName evidence="1">Uncharacterized protein</fullName>
    </submittedName>
</protein>
<keyword evidence="2" id="KW-1185">Reference proteome</keyword>
<sequence>MNAAEANVLLTKAALVDRWMKFGTPQELAAAAKEWAIVLAAVPLDIALEALAAHYSTERRSIMPADIVDFAPPLRSSSHAGNITEQRLARERAEITS</sequence>
<name>A0ACD4B7X3_MICMQ</name>
<accession>A0ACD4B7X3</accession>
<evidence type="ECO:0000313" key="1">
    <source>
        <dbReference type="EMBL" id="UTT53845.1"/>
    </source>
</evidence>
<organism evidence="1 2">
    <name type="scientific">Microbacterium maritypicum</name>
    <name type="common">Microbacterium liquefaciens</name>
    <dbReference type="NCBI Taxonomy" id="33918"/>
    <lineage>
        <taxon>Bacteria</taxon>
        <taxon>Bacillati</taxon>
        <taxon>Actinomycetota</taxon>
        <taxon>Actinomycetes</taxon>
        <taxon>Micrococcales</taxon>
        <taxon>Microbacteriaceae</taxon>
        <taxon>Microbacterium</taxon>
    </lineage>
</organism>
<gene>
    <name evidence="1" type="ORF">NMQ05_04485</name>
</gene>
<proteinExistence type="predicted"/>
<reference evidence="1" key="1">
    <citation type="submission" date="2022-07" db="EMBL/GenBank/DDBJ databases">
        <title>Complete genome of DND4.</title>
        <authorList>
            <person name="Cao G."/>
        </authorList>
    </citation>
    <scope>NUCLEOTIDE SEQUENCE</scope>
    <source>
        <strain evidence="1">DND4</strain>
    </source>
</reference>
<dbReference type="Proteomes" id="UP001060245">
    <property type="component" value="Chromosome"/>
</dbReference>